<keyword evidence="1" id="KW-0547">Nucleotide-binding</keyword>
<sequence length="1497" mass="165459">MFATTRRLVAGRHPRAPYLPVLAPPPFANMLPRLLLRYQSSAATATVATQQPKHDAPQYGKRGASKRKSKASRVSEDPYRISLSNMDLFQLVSLPPVTQGRPPAQKSTQAQNGKQDQRIKKAQRSKQDQRIKQAQGSKQDQRSKQAQGSKQDQRSKQAQGSKQAQRRKQDQPRKADPRFDSTTLPPGTPVPTDEELPDWAQSGTLRTTKTYLHDTVHRVFKTLVVDGLYRVDIRPDRGETGLYECSAVAKAGDQEWRAVAKAQTKGEARETAVLLIIAQVHAQGLDGDIFPVPRAWNGLLDKSAKKHTLQDVFNYAASLDTVPTVSFTPANRIKSGHYQYTISLPKQNIRVSAVSSSRTRAEITACLRFKKSAAKHVANSDIENLTAQSSDRPNSENAAKFLGWLYNRHRRSNWVNVNKDEKHGVYNAQATYTSAGKQQLSPIIPSWHKGFAETAATIHAAVSASQDEPALFGQFMQELIEGKGHLLEVSRPVDLDISPASEHAIRTTLGIPGLHQLAQELQDTGESQRPQLFRNRVRPLTQEQKNLLSPRLKSLYEHYLQSDSMAGMRKIKSELPMNHYKPEVSDLVENNVYSIIIGATGSGKTTQVPQIILEKYYQEGRGADCNIICTQPRRIAATSVAGRVADELGAGLKDRVGYHVRFDSRPPTQGGSVTYCTTGILLQQLQYEPDRVFDDITHLMIDEVHERDKIIDFTLTVLKRAVKDRLARGLRVPRITLMSATLDTGLFAEYFKNLDTDGQQTKAPVLSVPGRTFPVSEKHLDEVLSEIQRAWSGNELDVLRRDRDSTKYIEMEAKFAGTHTNRVPSQKEDTDLVSAIDWKHKPIYDEAVASAKEDTISPAGLIATTIAHVLRTTTDGAVLVFFPGLAEIQGIEKILTTQSVLGVDVSDESKYRLFLLHSSIPDSQKTVFEKAPQGVRKIILSTNIAETSVTIPDVQYVIDTGKVREIQYDNSTRVSWLQNSWISKSNAKQRAGRAGRVQNGNYLALYSKARHDAMPAIGVPELLRSDLQSTCLSVKATIRDVGVTDFLADAIDPPNPVSVKEALTRLVDLGALTPDHANLTALGNLLASLPVHPALGKMIVLGMMFKCLDPVLVIGAAAEERGLFVMAPDIKAASLQTKAEFSGETCSDHLAIYNAFCHVREHYNPDNDGYARRIAYTVNVHFGAWKAIQRASQQIRDILQEAGVLKQGESSKEAHMIGGSTWNVNSYKPHIIKAILLAGLQPNIGHRRRAAQRLVTLGDRPAAEPGHFSVLRVNRDAWEDDSLVAFTSVAKSTDGRSFSLRELSIVRPLAVALFGGTLDAVDRSSILTVNKWLQLYVRGDPASRRHGPSSQSQLNALRQNLDRVLKVAFGGLVNGQMKGNMGAKATPNHPVGRNRTTTGTLLTDSERNGIVSDFLMGVVRVLDGAESSSAESHTQRDAGFSSPRDGNFSSYSHAKRAWLGKPDQHGRETRSTPQPSSFGSFEFRSSEGRRPRNDFHR</sequence>
<feature type="region of interest" description="Disordered" evidence="3">
    <location>
        <begin position="1426"/>
        <end position="1497"/>
    </location>
</feature>
<dbReference type="Pfam" id="PF04408">
    <property type="entry name" value="WHD_HA2"/>
    <property type="match status" value="1"/>
</dbReference>
<dbReference type="GO" id="GO:0003723">
    <property type="term" value="F:RNA binding"/>
    <property type="evidence" value="ECO:0007669"/>
    <property type="project" value="TreeGrafter"/>
</dbReference>
<feature type="compositionally biased region" description="Basic and acidic residues" evidence="3">
    <location>
        <begin position="115"/>
        <end position="131"/>
    </location>
</feature>
<dbReference type="Gene3D" id="3.40.50.300">
    <property type="entry name" value="P-loop containing nucleotide triphosphate hydrolases"/>
    <property type="match status" value="2"/>
</dbReference>
<dbReference type="SMART" id="SM00490">
    <property type="entry name" value="HELICc"/>
    <property type="match status" value="1"/>
</dbReference>
<dbReference type="PROSITE" id="PS51192">
    <property type="entry name" value="HELICASE_ATP_BIND_1"/>
    <property type="match status" value="1"/>
</dbReference>
<dbReference type="Pfam" id="PF00270">
    <property type="entry name" value="DEAD"/>
    <property type="match status" value="1"/>
</dbReference>
<gene>
    <name evidence="6" type="ORF">VSDG_02920</name>
</gene>
<dbReference type="InterPro" id="IPR014001">
    <property type="entry name" value="Helicase_ATP-bd"/>
</dbReference>
<organism evidence="6 7">
    <name type="scientific">Cytospora chrysosperma</name>
    <name type="common">Cytospora canker fungus</name>
    <name type="synonym">Sphaeria chrysosperma</name>
    <dbReference type="NCBI Taxonomy" id="252740"/>
    <lineage>
        <taxon>Eukaryota</taxon>
        <taxon>Fungi</taxon>
        <taxon>Dikarya</taxon>
        <taxon>Ascomycota</taxon>
        <taxon>Pezizomycotina</taxon>
        <taxon>Sordariomycetes</taxon>
        <taxon>Sordariomycetidae</taxon>
        <taxon>Diaporthales</taxon>
        <taxon>Cytosporaceae</taxon>
        <taxon>Cytospora</taxon>
    </lineage>
</organism>
<dbReference type="SUPFAM" id="SSF52540">
    <property type="entry name" value="P-loop containing nucleoside triphosphate hydrolases"/>
    <property type="match status" value="1"/>
</dbReference>
<dbReference type="Gene3D" id="1.20.120.1080">
    <property type="match status" value="1"/>
</dbReference>
<dbReference type="STRING" id="252740.A0A423WCA2"/>
<dbReference type="Pfam" id="PF00271">
    <property type="entry name" value="Helicase_C"/>
    <property type="match status" value="1"/>
</dbReference>
<proteinExistence type="predicted"/>
<feature type="compositionally biased region" description="Basic and acidic residues" evidence="3">
    <location>
        <begin position="167"/>
        <end position="179"/>
    </location>
</feature>
<dbReference type="Pfam" id="PF21010">
    <property type="entry name" value="HA2_C"/>
    <property type="match status" value="1"/>
</dbReference>
<evidence type="ECO:0000313" key="6">
    <source>
        <dbReference type="EMBL" id="ROW01031.1"/>
    </source>
</evidence>
<feature type="region of interest" description="Disordered" evidence="3">
    <location>
        <begin position="46"/>
        <end position="78"/>
    </location>
</feature>
<dbReference type="OrthoDB" id="5600252at2759"/>
<feature type="compositionally biased region" description="Polar residues" evidence="3">
    <location>
        <begin position="132"/>
        <end position="163"/>
    </location>
</feature>
<dbReference type="SMART" id="SM00487">
    <property type="entry name" value="DEXDc"/>
    <property type="match status" value="1"/>
</dbReference>
<dbReference type="PANTHER" id="PTHR18934:SF145">
    <property type="entry name" value="ATP-DEPENDENT RNA HELICASE DHX57-RELATED"/>
    <property type="match status" value="1"/>
</dbReference>
<evidence type="ECO:0000259" key="4">
    <source>
        <dbReference type="PROSITE" id="PS51192"/>
    </source>
</evidence>
<accession>A0A423WCA2</accession>
<feature type="compositionally biased region" description="Polar residues" evidence="3">
    <location>
        <begin position="105"/>
        <end position="114"/>
    </location>
</feature>
<dbReference type="CDD" id="cd18791">
    <property type="entry name" value="SF2_C_RHA"/>
    <property type="match status" value="1"/>
</dbReference>
<evidence type="ECO:0000256" key="2">
    <source>
        <dbReference type="ARBA" id="ARBA00022840"/>
    </source>
</evidence>
<dbReference type="GO" id="GO:0005524">
    <property type="term" value="F:ATP binding"/>
    <property type="evidence" value="ECO:0007669"/>
    <property type="project" value="UniProtKB-KW"/>
</dbReference>
<feature type="domain" description="Helicase C-terminal" evidence="5">
    <location>
        <begin position="865"/>
        <end position="1038"/>
    </location>
</feature>
<protein>
    <recommendedName>
        <fullName evidence="8">P-loop containing nucleoside triphosphate hydrolase protein</fullName>
    </recommendedName>
</protein>
<dbReference type="InterPro" id="IPR011545">
    <property type="entry name" value="DEAD/DEAH_box_helicase_dom"/>
</dbReference>
<feature type="region of interest" description="Disordered" evidence="3">
    <location>
        <begin position="95"/>
        <end position="200"/>
    </location>
</feature>
<dbReference type="Proteomes" id="UP000284375">
    <property type="component" value="Unassembled WGS sequence"/>
</dbReference>
<name>A0A423WCA2_CYTCH</name>
<dbReference type="CDD" id="cd17917">
    <property type="entry name" value="DEXHc_RHA-like"/>
    <property type="match status" value="1"/>
</dbReference>
<reference evidence="6 7" key="1">
    <citation type="submission" date="2015-09" db="EMBL/GenBank/DDBJ databases">
        <title>Host preference determinants of Valsa canker pathogens revealed by comparative genomics.</title>
        <authorList>
            <person name="Yin Z."/>
            <person name="Huang L."/>
        </authorList>
    </citation>
    <scope>NUCLEOTIDE SEQUENCE [LARGE SCALE GENOMIC DNA]</scope>
    <source>
        <strain evidence="6 7">YSFL</strain>
    </source>
</reference>
<evidence type="ECO:0000256" key="1">
    <source>
        <dbReference type="ARBA" id="ARBA00022741"/>
    </source>
</evidence>
<feature type="domain" description="Helicase ATP-binding" evidence="4">
    <location>
        <begin position="585"/>
        <end position="760"/>
    </location>
</feature>
<dbReference type="PROSITE" id="PS51194">
    <property type="entry name" value="HELICASE_CTER"/>
    <property type="match status" value="1"/>
</dbReference>
<dbReference type="GO" id="GO:0004386">
    <property type="term" value="F:helicase activity"/>
    <property type="evidence" value="ECO:0007669"/>
    <property type="project" value="TreeGrafter"/>
</dbReference>
<dbReference type="SMART" id="SM00847">
    <property type="entry name" value="HA2"/>
    <property type="match status" value="1"/>
</dbReference>
<keyword evidence="2" id="KW-0067">ATP-binding</keyword>
<feature type="region of interest" description="Disordered" evidence="3">
    <location>
        <begin position="1379"/>
        <end position="1400"/>
    </location>
</feature>
<evidence type="ECO:0000259" key="5">
    <source>
        <dbReference type="PROSITE" id="PS51194"/>
    </source>
</evidence>
<dbReference type="EMBL" id="LJZO01000007">
    <property type="protein sequence ID" value="ROW01031.1"/>
    <property type="molecule type" value="Genomic_DNA"/>
</dbReference>
<evidence type="ECO:0008006" key="8">
    <source>
        <dbReference type="Google" id="ProtNLM"/>
    </source>
</evidence>
<evidence type="ECO:0000313" key="7">
    <source>
        <dbReference type="Proteomes" id="UP000284375"/>
    </source>
</evidence>
<evidence type="ECO:0000256" key="3">
    <source>
        <dbReference type="SAM" id="MobiDB-lite"/>
    </source>
</evidence>
<feature type="compositionally biased region" description="Basic and acidic residues" evidence="3">
    <location>
        <begin position="1484"/>
        <end position="1497"/>
    </location>
</feature>
<dbReference type="PANTHER" id="PTHR18934">
    <property type="entry name" value="ATP-DEPENDENT RNA HELICASE"/>
    <property type="match status" value="1"/>
</dbReference>
<dbReference type="InterPro" id="IPR048333">
    <property type="entry name" value="HA2_WH"/>
</dbReference>
<dbReference type="InterPro" id="IPR001650">
    <property type="entry name" value="Helicase_C-like"/>
</dbReference>
<comment type="caution">
    <text evidence="6">The sequence shown here is derived from an EMBL/GenBank/DDBJ whole genome shotgun (WGS) entry which is preliminary data.</text>
</comment>
<dbReference type="InterPro" id="IPR027417">
    <property type="entry name" value="P-loop_NTPase"/>
</dbReference>
<keyword evidence="7" id="KW-1185">Reference proteome</keyword>
<dbReference type="InterPro" id="IPR007502">
    <property type="entry name" value="Helicase-assoc_dom"/>
</dbReference>